<evidence type="ECO:0000259" key="4">
    <source>
        <dbReference type="Pfam" id="PF00296"/>
    </source>
</evidence>
<dbReference type="Gene3D" id="3.20.20.30">
    <property type="entry name" value="Luciferase-like domain"/>
    <property type="match status" value="1"/>
</dbReference>
<dbReference type="GO" id="GO:0016705">
    <property type="term" value="F:oxidoreductase activity, acting on paired donors, with incorporation or reduction of molecular oxygen"/>
    <property type="evidence" value="ECO:0007669"/>
    <property type="project" value="InterPro"/>
</dbReference>
<dbReference type="EMBL" id="BNEE01000004">
    <property type="protein sequence ID" value="GHI83837.1"/>
    <property type="molecule type" value="Genomic_DNA"/>
</dbReference>
<name>A0A919LDU8_9ACTN</name>
<evidence type="ECO:0000313" key="5">
    <source>
        <dbReference type="EMBL" id="GHI83837.1"/>
    </source>
</evidence>
<dbReference type="GO" id="GO:0005829">
    <property type="term" value="C:cytosol"/>
    <property type="evidence" value="ECO:0007669"/>
    <property type="project" value="TreeGrafter"/>
</dbReference>
<organism evidence="5 6">
    <name type="scientific">Streptomyces xanthophaeus</name>
    <dbReference type="NCBI Taxonomy" id="67385"/>
    <lineage>
        <taxon>Bacteria</taxon>
        <taxon>Bacillati</taxon>
        <taxon>Actinomycetota</taxon>
        <taxon>Actinomycetes</taxon>
        <taxon>Kitasatosporales</taxon>
        <taxon>Streptomycetaceae</taxon>
        <taxon>Streptomyces</taxon>
    </lineage>
</organism>
<protein>
    <submittedName>
        <fullName evidence="5">Flavin-dependent oxidoreductase</fullName>
    </submittedName>
</protein>
<dbReference type="PANTHER" id="PTHR30137:SF8">
    <property type="entry name" value="BLR5498 PROTEIN"/>
    <property type="match status" value="1"/>
</dbReference>
<dbReference type="InterPro" id="IPR011251">
    <property type="entry name" value="Luciferase-like_dom"/>
</dbReference>
<gene>
    <name evidence="5" type="ORF">Sxan_12010</name>
</gene>
<feature type="compositionally biased region" description="Low complexity" evidence="3">
    <location>
        <begin position="421"/>
        <end position="436"/>
    </location>
</feature>
<dbReference type="Proteomes" id="UP000600026">
    <property type="component" value="Unassembled WGS sequence"/>
</dbReference>
<dbReference type="PANTHER" id="PTHR30137">
    <property type="entry name" value="LUCIFERASE-LIKE MONOOXYGENASE"/>
    <property type="match status" value="1"/>
</dbReference>
<proteinExistence type="predicted"/>
<keyword evidence="2" id="KW-0503">Monooxygenase</keyword>
<accession>A0A919LDU8</accession>
<evidence type="ECO:0000256" key="1">
    <source>
        <dbReference type="ARBA" id="ARBA00023002"/>
    </source>
</evidence>
<dbReference type="InterPro" id="IPR036661">
    <property type="entry name" value="Luciferase-like_sf"/>
</dbReference>
<dbReference type="GO" id="GO:0004497">
    <property type="term" value="F:monooxygenase activity"/>
    <property type="evidence" value="ECO:0007669"/>
    <property type="project" value="UniProtKB-KW"/>
</dbReference>
<feature type="compositionally biased region" description="Low complexity" evidence="3">
    <location>
        <begin position="384"/>
        <end position="403"/>
    </location>
</feature>
<comment type="caution">
    <text evidence="5">The sequence shown here is derived from an EMBL/GenBank/DDBJ whole genome shotgun (WGS) entry which is preliminary data.</text>
</comment>
<evidence type="ECO:0000256" key="3">
    <source>
        <dbReference type="SAM" id="MobiDB-lite"/>
    </source>
</evidence>
<feature type="domain" description="Luciferase-like" evidence="4">
    <location>
        <begin position="1"/>
        <end position="339"/>
    </location>
</feature>
<dbReference type="Pfam" id="PF00296">
    <property type="entry name" value="Bac_luciferase"/>
    <property type="match status" value="1"/>
</dbReference>
<feature type="region of interest" description="Disordered" evidence="3">
    <location>
        <begin position="369"/>
        <end position="443"/>
    </location>
</feature>
<keyword evidence="6" id="KW-1185">Reference proteome</keyword>
<evidence type="ECO:0000313" key="6">
    <source>
        <dbReference type="Proteomes" id="UP000600026"/>
    </source>
</evidence>
<sequence length="443" mass="47477">MKFSVIFEAQLADPTVEREHQVIRDCVEQAVLAERMGFDRIWAVEHHSLKWYAHMSAPEIFLTWVAARTNTIRIGHGVVCMPFNFNHPVRVAERAAMLDLLSGGRLDLGAGRGGTEQETSLCGVDKERTTAEVEEALRIIGRAWQEEELEYHGELLDISPHPILPRPAQTPHPPLFLACSREETLVQAAELGIGALVMGFAGPVSIARMRSVYDAARAERDGGRFVSSVVNDHFSVLCPTIVLDDPQEARRIGIRGQRFFAQSIGHWYGGAGVPDEAVVAGNDEAAEMRRAAEQVVARLHEQDIPVRPTSTATFNADHAYGSADDAIAYVQRLKEAGADEIMCLIQMGTVEQEACLETLRQWGEKVIPHFTEGPGAAGSGTAGPGAERSGAAAADSDAPPRAALGADGPGRAASGADEPRSAASGADGSRSAPSGRSGRGPRL</sequence>
<evidence type="ECO:0000256" key="2">
    <source>
        <dbReference type="ARBA" id="ARBA00023033"/>
    </source>
</evidence>
<dbReference type="SUPFAM" id="SSF51679">
    <property type="entry name" value="Bacterial luciferase-like"/>
    <property type="match status" value="1"/>
</dbReference>
<dbReference type="AlphaFoldDB" id="A0A919LDU8"/>
<reference evidence="5" key="1">
    <citation type="submission" date="2020-09" db="EMBL/GenBank/DDBJ databases">
        <title>Whole genome shotgun sequence of Streptomyces xanthophaeus NBRC 12829.</title>
        <authorList>
            <person name="Komaki H."/>
            <person name="Tamura T."/>
        </authorList>
    </citation>
    <scope>NUCLEOTIDE SEQUENCE</scope>
    <source>
        <strain evidence="5">NBRC 12829</strain>
    </source>
</reference>
<keyword evidence="1" id="KW-0560">Oxidoreductase</keyword>
<dbReference type="InterPro" id="IPR050766">
    <property type="entry name" value="Bact_Lucif_Oxidored"/>
</dbReference>